<accession>A0AA86JJ30</accession>
<reference evidence="2" key="1">
    <citation type="submission" date="2021-10" db="EMBL/GenBank/DDBJ databases">
        <authorList>
            <person name="Mesa V."/>
        </authorList>
    </citation>
    <scope>NUCLEOTIDE SEQUENCE</scope>
    <source>
        <strain evidence="2">CC3_PB</strain>
    </source>
</reference>
<name>A0AA86JJ30_9CLOT</name>
<dbReference type="RefSeq" id="WP_210886893.1">
    <property type="nucleotide sequence ID" value="NZ_CAKJVE010000004.1"/>
</dbReference>
<dbReference type="Proteomes" id="UP000789738">
    <property type="component" value="Unassembled WGS sequence"/>
</dbReference>
<evidence type="ECO:0000313" key="2">
    <source>
        <dbReference type="EMBL" id="CAG9704290.1"/>
    </source>
</evidence>
<comment type="caution">
    <text evidence="2">The sequence shown here is derived from an EMBL/GenBank/DDBJ whole genome shotgun (WGS) entry which is preliminary data.</text>
</comment>
<dbReference type="InterPro" id="IPR043129">
    <property type="entry name" value="ATPase_NBD"/>
</dbReference>
<dbReference type="AlphaFoldDB" id="A0AA86JJ30"/>
<organism evidence="2 3">
    <name type="scientific">Clostridium neonatale</name>
    <dbReference type="NCBI Taxonomy" id="137838"/>
    <lineage>
        <taxon>Bacteria</taxon>
        <taxon>Bacillati</taxon>
        <taxon>Bacillota</taxon>
        <taxon>Clostridia</taxon>
        <taxon>Eubacteriales</taxon>
        <taxon>Clostridiaceae</taxon>
        <taxon>Clostridium</taxon>
    </lineage>
</organism>
<keyword evidence="2" id="KW-0808">Transferase</keyword>
<evidence type="ECO:0000313" key="3">
    <source>
        <dbReference type="Proteomes" id="UP000789738"/>
    </source>
</evidence>
<dbReference type="GO" id="GO:0047700">
    <property type="term" value="F:beta-glucoside kinase activity"/>
    <property type="evidence" value="ECO:0007669"/>
    <property type="project" value="UniProtKB-EC"/>
</dbReference>
<dbReference type="EMBL" id="CAKJVE010000004">
    <property type="protein sequence ID" value="CAG9704290.1"/>
    <property type="molecule type" value="Genomic_DNA"/>
</dbReference>
<dbReference type="SUPFAM" id="SSF53067">
    <property type="entry name" value="Actin-like ATPase domain"/>
    <property type="match status" value="1"/>
</dbReference>
<proteinExistence type="inferred from homology"/>
<sequence length="313" mass="33912">MKYLGIDIGGTAVKIGIVTEKGQILNKCSYDVAFDGYETPIFETVKKSIDLFLKDSNILAKELGGIGVSATGQIDSNIGSVVGVGGNIKNWCGTEIKKELEAIYNLKTTVINDANCMVIGEQWIGRARGYKNVIGITIGTGVGGGIIVDSKILLGSIGIAGELGHFSIDTNGRKCTCGNVGCYEQYASMTALVKEVKEHYLELGNVSFTKEEVNGMVIFNELEKNEVLQKIVNQWIQNISKGLISLTHIFNPEIILIGGGVSIQEKLFIKPVREIVLNKVMKRFSKNFKVESAMLGNDAGLVGAVYYNISCKE</sequence>
<comment type="similarity">
    <text evidence="1">Belongs to the ROK (NagC/XylR) family.</text>
</comment>
<dbReference type="InterPro" id="IPR000600">
    <property type="entry name" value="ROK"/>
</dbReference>
<dbReference type="PANTHER" id="PTHR18964:SF165">
    <property type="entry name" value="BETA-GLUCOSIDE KINASE"/>
    <property type="match status" value="1"/>
</dbReference>
<evidence type="ECO:0000256" key="1">
    <source>
        <dbReference type="ARBA" id="ARBA00006479"/>
    </source>
</evidence>
<keyword evidence="2" id="KW-0418">Kinase</keyword>
<dbReference type="InterPro" id="IPR049874">
    <property type="entry name" value="ROK_cs"/>
</dbReference>
<dbReference type="PROSITE" id="PS01125">
    <property type="entry name" value="ROK"/>
    <property type="match status" value="1"/>
</dbReference>
<dbReference type="EC" id="2.7.1.85" evidence="2"/>
<dbReference type="Gene3D" id="3.30.420.40">
    <property type="match status" value="2"/>
</dbReference>
<gene>
    <name evidence="2" type="primary">bglK</name>
    <name evidence="2" type="ORF">CNEO_41154</name>
</gene>
<dbReference type="PANTHER" id="PTHR18964">
    <property type="entry name" value="ROK (REPRESSOR, ORF, KINASE) FAMILY"/>
    <property type="match status" value="1"/>
</dbReference>
<protein>
    <submittedName>
        <fullName evidence="2">Transcriptional regulator/sugar kinase</fullName>
        <ecNumber evidence="2">2.7.1.85</ecNumber>
    </submittedName>
</protein>
<dbReference type="Pfam" id="PF00480">
    <property type="entry name" value="ROK"/>
    <property type="match status" value="1"/>
</dbReference>